<accession>A0A1I4MTN9</accession>
<dbReference type="SMART" id="SM00267">
    <property type="entry name" value="GGDEF"/>
    <property type="match status" value="1"/>
</dbReference>
<reference evidence="5" key="1">
    <citation type="submission" date="2016-10" db="EMBL/GenBank/DDBJ databases">
        <authorList>
            <person name="Varghese N."/>
            <person name="Submissions S."/>
        </authorList>
    </citation>
    <scope>NUCLEOTIDE SEQUENCE [LARGE SCALE GENOMIC DNA]</scope>
    <source>
        <strain evidence="5">DSM 13327</strain>
    </source>
</reference>
<dbReference type="PROSITE" id="PS50887">
    <property type="entry name" value="GGDEF"/>
    <property type="match status" value="1"/>
</dbReference>
<dbReference type="InterPro" id="IPR050469">
    <property type="entry name" value="Diguanylate_Cyclase"/>
</dbReference>
<dbReference type="RefSeq" id="WP_090940433.1">
    <property type="nucleotide sequence ID" value="NZ_FOTS01000037.1"/>
</dbReference>
<name>A0A1I4MTN9_9FIRM</name>
<dbReference type="STRING" id="1123291.SAMN04490355_103747"/>
<evidence type="ECO:0000259" key="3">
    <source>
        <dbReference type="PROSITE" id="PS50887"/>
    </source>
</evidence>
<dbReference type="PROSITE" id="PS50110">
    <property type="entry name" value="RESPONSE_REGULATORY"/>
    <property type="match status" value="1"/>
</dbReference>
<dbReference type="GO" id="GO:0052621">
    <property type="term" value="F:diguanylate cyclase activity"/>
    <property type="evidence" value="ECO:0007669"/>
    <property type="project" value="TreeGrafter"/>
</dbReference>
<protein>
    <submittedName>
        <fullName evidence="4">Diguanylate cyclase (GGDEF) domain-containing protein</fullName>
    </submittedName>
</protein>
<dbReference type="InterPro" id="IPR001789">
    <property type="entry name" value="Sig_transdc_resp-reg_receiver"/>
</dbReference>
<dbReference type="GO" id="GO:0005886">
    <property type="term" value="C:plasma membrane"/>
    <property type="evidence" value="ECO:0007669"/>
    <property type="project" value="TreeGrafter"/>
</dbReference>
<feature type="domain" description="GGDEF" evidence="3">
    <location>
        <begin position="191"/>
        <end position="326"/>
    </location>
</feature>
<dbReference type="OrthoDB" id="9805474at2"/>
<dbReference type="CDD" id="cd01949">
    <property type="entry name" value="GGDEF"/>
    <property type="match status" value="1"/>
</dbReference>
<dbReference type="GO" id="GO:0000160">
    <property type="term" value="P:phosphorelay signal transduction system"/>
    <property type="evidence" value="ECO:0007669"/>
    <property type="project" value="InterPro"/>
</dbReference>
<sequence>MKVLIIDDEKSIRTILSEMVQQWGYEVILAADGESGWKIFQIINEPVIVLLDWIMPGINGVELCKRIKQGTKTTYTYVIMLTAKKSDIEDMVIGFDAGADDFLTKPIDPRELSCRLSVGSRILSYQYELEQRNATLFETTRVMENIMRELQTVNGKLKDLSMEDEVTGIANRRCLENYLAKEWWHALREKKIMTFIMIDVDYFKLYNDTYGHLAGDECLKKVAAVLDNNVKRNSDLKARYGGEEFAVVLYATDYAGGQKIAEKIRLAVEELQIPHSASKISPYVTISLGVATMIPDPDSSYEVLIKKADDALYRAKREGRNRWIVV</sequence>
<dbReference type="SMART" id="SM00448">
    <property type="entry name" value="REC"/>
    <property type="match status" value="1"/>
</dbReference>
<feature type="modified residue" description="4-aspartylphosphate" evidence="1">
    <location>
        <position position="52"/>
    </location>
</feature>
<dbReference type="InterPro" id="IPR029787">
    <property type="entry name" value="Nucleotide_cyclase"/>
</dbReference>
<dbReference type="SUPFAM" id="SSF55073">
    <property type="entry name" value="Nucleotide cyclase"/>
    <property type="match status" value="1"/>
</dbReference>
<proteinExistence type="predicted"/>
<organism evidence="4 5">
    <name type="scientific">Pelosinus propionicus DSM 13327</name>
    <dbReference type="NCBI Taxonomy" id="1123291"/>
    <lineage>
        <taxon>Bacteria</taxon>
        <taxon>Bacillati</taxon>
        <taxon>Bacillota</taxon>
        <taxon>Negativicutes</taxon>
        <taxon>Selenomonadales</taxon>
        <taxon>Sporomusaceae</taxon>
        <taxon>Pelosinus</taxon>
    </lineage>
</organism>
<dbReference type="AlphaFoldDB" id="A0A1I4MTN9"/>
<evidence type="ECO:0000313" key="4">
    <source>
        <dbReference type="EMBL" id="SFM06672.1"/>
    </source>
</evidence>
<dbReference type="InterPro" id="IPR011006">
    <property type="entry name" value="CheY-like_superfamily"/>
</dbReference>
<gene>
    <name evidence="4" type="ORF">SAMN04490355_103747</name>
</gene>
<dbReference type="SUPFAM" id="SSF52172">
    <property type="entry name" value="CheY-like"/>
    <property type="match status" value="1"/>
</dbReference>
<dbReference type="PANTHER" id="PTHR45138">
    <property type="entry name" value="REGULATORY COMPONENTS OF SENSORY TRANSDUCTION SYSTEM"/>
    <property type="match status" value="1"/>
</dbReference>
<dbReference type="InterPro" id="IPR043128">
    <property type="entry name" value="Rev_trsase/Diguanyl_cyclase"/>
</dbReference>
<dbReference type="Proteomes" id="UP000199520">
    <property type="component" value="Unassembled WGS sequence"/>
</dbReference>
<dbReference type="Gene3D" id="3.30.70.270">
    <property type="match status" value="1"/>
</dbReference>
<keyword evidence="5" id="KW-1185">Reference proteome</keyword>
<dbReference type="CDD" id="cd17574">
    <property type="entry name" value="REC_OmpR"/>
    <property type="match status" value="1"/>
</dbReference>
<dbReference type="GO" id="GO:0043709">
    <property type="term" value="P:cell adhesion involved in single-species biofilm formation"/>
    <property type="evidence" value="ECO:0007669"/>
    <property type="project" value="TreeGrafter"/>
</dbReference>
<dbReference type="Pfam" id="PF00990">
    <property type="entry name" value="GGDEF"/>
    <property type="match status" value="1"/>
</dbReference>
<dbReference type="NCBIfam" id="TIGR00254">
    <property type="entry name" value="GGDEF"/>
    <property type="match status" value="1"/>
</dbReference>
<evidence type="ECO:0000259" key="2">
    <source>
        <dbReference type="PROSITE" id="PS50110"/>
    </source>
</evidence>
<feature type="domain" description="Response regulatory" evidence="2">
    <location>
        <begin position="2"/>
        <end position="120"/>
    </location>
</feature>
<dbReference type="Pfam" id="PF00072">
    <property type="entry name" value="Response_reg"/>
    <property type="match status" value="1"/>
</dbReference>
<dbReference type="EMBL" id="FOTS01000037">
    <property type="protein sequence ID" value="SFM06672.1"/>
    <property type="molecule type" value="Genomic_DNA"/>
</dbReference>
<evidence type="ECO:0000313" key="5">
    <source>
        <dbReference type="Proteomes" id="UP000199520"/>
    </source>
</evidence>
<dbReference type="InterPro" id="IPR000160">
    <property type="entry name" value="GGDEF_dom"/>
</dbReference>
<dbReference type="GO" id="GO:1902201">
    <property type="term" value="P:negative regulation of bacterial-type flagellum-dependent cell motility"/>
    <property type="evidence" value="ECO:0007669"/>
    <property type="project" value="TreeGrafter"/>
</dbReference>
<dbReference type="Gene3D" id="3.40.50.2300">
    <property type="match status" value="1"/>
</dbReference>
<keyword evidence="1" id="KW-0597">Phosphoprotein</keyword>
<dbReference type="FunFam" id="3.30.70.270:FF:000001">
    <property type="entry name" value="Diguanylate cyclase domain protein"/>
    <property type="match status" value="1"/>
</dbReference>
<evidence type="ECO:0000256" key="1">
    <source>
        <dbReference type="PROSITE-ProRule" id="PRU00169"/>
    </source>
</evidence>
<dbReference type="PANTHER" id="PTHR45138:SF9">
    <property type="entry name" value="DIGUANYLATE CYCLASE DGCM-RELATED"/>
    <property type="match status" value="1"/>
</dbReference>